<dbReference type="RefSeq" id="WP_343905554.1">
    <property type="nucleotide sequence ID" value="NZ_BAAAIS010000003.1"/>
</dbReference>
<comment type="caution">
    <text evidence="2">The sequence shown here is derived from an EMBL/GenBank/DDBJ whole genome shotgun (WGS) entry which is preliminary data.</text>
</comment>
<keyword evidence="3" id="KW-1185">Reference proteome</keyword>
<feature type="compositionally biased region" description="Basic and acidic residues" evidence="1">
    <location>
        <begin position="64"/>
        <end position="83"/>
    </location>
</feature>
<evidence type="ECO:0000313" key="2">
    <source>
        <dbReference type="EMBL" id="MFD1836212.1"/>
    </source>
</evidence>
<protein>
    <submittedName>
        <fullName evidence="2">Uncharacterized protein</fullName>
    </submittedName>
</protein>
<sequence>MGVKVKLADAREVGDKKYAAGDVVEVEASDARLLVALGAGGRVSDDEKAAAGEAVPDAVPGAADESKDKPAAGDEPAADDKGKASTARRKG</sequence>
<dbReference type="EMBL" id="JBHUFL010000003">
    <property type="protein sequence ID" value="MFD1836212.1"/>
    <property type="molecule type" value="Genomic_DNA"/>
</dbReference>
<evidence type="ECO:0000256" key="1">
    <source>
        <dbReference type="SAM" id="MobiDB-lite"/>
    </source>
</evidence>
<accession>A0ABW4Q1C3</accession>
<name>A0ABW4Q1C3_9MICO</name>
<proteinExistence type="predicted"/>
<evidence type="ECO:0000313" key="3">
    <source>
        <dbReference type="Proteomes" id="UP001597280"/>
    </source>
</evidence>
<reference evidence="3" key="1">
    <citation type="journal article" date="2019" name="Int. J. Syst. Evol. Microbiol.">
        <title>The Global Catalogue of Microorganisms (GCM) 10K type strain sequencing project: providing services to taxonomists for standard genome sequencing and annotation.</title>
        <authorList>
            <consortium name="The Broad Institute Genomics Platform"/>
            <consortium name="The Broad Institute Genome Sequencing Center for Infectious Disease"/>
            <person name="Wu L."/>
            <person name="Ma J."/>
        </authorList>
    </citation>
    <scope>NUCLEOTIDE SEQUENCE [LARGE SCALE GENOMIC DNA]</scope>
    <source>
        <strain evidence="3">JCM 11650</strain>
    </source>
</reference>
<dbReference type="Proteomes" id="UP001597280">
    <property type="component" value="Unassembled WGS sequence"/>
</dbReference>
<feature type="region of interest" description="Disordered" evidence="1">
    <location>
        <begin position="42"/>
        <end position="91"/>
    </location>
</feature>
<gene>
    <name evidence="2" type="ORF">ACFSDA_14170</name>
</gene>
<organism evidence="2 3">
    <name type="scientific">Brachybacterium rhamnosum</name>
    <dbReference type="NCBI Taxonomy" id="173361"/>
    <lineage>
        <taxon>Bacteria</taxon>
        <taxon>Bacillati</taxon>
        <taxon>Actinomycetota</taxon>
        <taxon>Actinomycetes</taxon>
        <taxon>Micrococcales</taxon>
        <taxon>Dermabacteraceae</taxon>
        <taxon>Brachybacterium</taxon>
    </lineage>
</organism>